<name>A0A0H3CCY3_CAUVN</name>
<keyword evidence="1 4" id="KW-0808">Transferase</keyword>
<dbReference type="RefSeq" id="YP_002518104.2">
    <property type="nucleotide sequence ID" value="NC_011916.1"/>
</dbReference>
<evidence type="ECO:0000259" key="3">
    <source>
        <dbReference type="PROSITE" id="PS51186"/>
    </source>
</evidence>
<evidence type="ECO:0000256" key="1">
    <source>
        <dbReference type="ARBA" id="ARBA00022679"/>
    </source>
</evidence>
<dbReference type="RefSeq" id="WP_010920500.1">
    <property type="nucleotide sequence ID" value="NC_011916.1"/>
</dbReference>
<reference evidence="4 5" key="1">
    <citation type="journal article" date="2010" name="J. Bacteriol.">
        <title>The genetic basis of laboratory adaptation in Caulobacter crescentus.</title>
        <authorList>
            <person name="Marks M.E."/>
            <person name="Castro-Rojas C.M."/>
            <person name="Teiling C."/>
            <person name="Du L."/>
            <person name="Kapatral V."/>
            <person name="Walunas T.L."/>
            <person name="Crosson S."/>
        </authorList>
    </citation>
    <scope>NUCLEOTIDE SEQUENCE [LARGE SCALE GENOMIC DNA]</scope>
    <source>
        <strain evidence="5">NA1000 / CB15N</strain>
    </source>
</reference>
<dbReference type="PANTHER" id="PTHR43420:SF3">
    <property type="entry name" value="N-ACETYLTRANSFERASE DOMAIN-CONTAINING PROTEIN"/>
    <property type="match status" value="1"/>
</dbReference>
<dbReference type="Proteomes" id="UP000001364">
    <property type="component" value="Chromosome"/>
</dbReference>
<dbReference type="SMR" id="A0A0H3CCY3"/>
<dbReference type="CDD" id="cd04301">
    <property type="entry name" value="NAT_SF"/>
    <property type="match status" value="1"/>
</dbReference>
<evidence type="ECO:0000313" key="5">
    <source>
        <dbReference type="Proteomes" id="UP000001364"/>
    </source>
</evidence>
<dbReference type="InterPro" id="IPR016181">
    <property type="entry name" value="Acyl_CoA_acyltransferase"/>
</dbReference>
<dbReference type="AlphaFoldDB" id="A0A0H3CCY3"/>
<dbReference type="PANTHER" id="PTHR43420">
    <property type="entry name" value="ACETYLTRANSFERASE"/>
    <property type="match status" value="1"/>
</dbReference>
<evidence type="ECO:0000313" key="4">
    <source>
        <dbReference type="EMBL" id="ACL96196.2"/>
    </source>
</evidence>
<evidence type="ECO:0000256" key="2">
    <source>
        <dbReference type="ARBA" id="ARBA00023315"/>
    </source>
</evidence>
<keyword evidence="5" id="KW-1185">Reference proteome</keyword>
<sequence>MTFHVLDRPVCSTLMGRQSHLAIRRGRAFRMHPDYGLFAGLEDEGPEALADLGALVCEHGTVGLIAPDATPPVPGTEVVSNAVCLQMEAVEVVPAWEVDFEMLDLGDVDGPEMLALATLTKPGPFFSRTHQLGDFIGVRLDGELIAMAGQRMRPDGYTEASGVCVHPDHRGKGYAARLLREVTARILARGEKAFLHSYTDNATAIRLYESLGYRGRRELMFTILRPGEA</sequence>
<keyword evidence="2 4" id="KW-0012">Acyltransferase</keyword>
<dbReference type="KEGG" id="ccs:CCNA_02731"/>
<gene>
    <name evidence="4" type="ordered locus">CCNA_02731</name>
</gene>
<dbReference type="InterPro" id="IPR000182">
    <property type="entry name" value="GNAT_dom"/>
</dbReference>
<dbReference type="EMBL" id="CP001340">
    <property type="protein sequence ID" value="ACL96196.2"/>
    <property type="molecule type" value="Genomic_DNA"/>
</dbReference>
<dbReference type="SUPFAM" id="SSF55729">
    <property type="entry name" value="Acyl-CoA N-acyltransferases (Nat)"/>
    <property type="match status" value="1"/>
</dbReference>
<dbReference type="InterPro" id="IPR050680">
    <property type="entry name" value="YpeA/RimI_acetyltransf"/>
</dbReference>
<dbReference type="GO" id="GO:0016747">
    <property type="term" value="F:acyltransferase activity, transferring groups other than amino-acyl groups"/>
    <property type="evidence" value="ECO:0007669"/>
    <property type="project" value="InterPro"/>
</dbReference>
<feature type="domain" description="N-acetyltransferase" evidence="3">
    <location>
        <begin position="87"/>
        <end position="229"/>
    </location>
</feature>
<protein>
    <submittedName>
        <fullName evidence="4">Acetyltransferase</fullName>
        <ecNumber evidence="4">2.3.1.-</ecNumber>
    </submittedName>
</protein>
<dbReference type="GeneID" id="7330892"/>
<dbReference type="EC" id="2.3.1.-" evidence="4"/>
<dbReference type="Pfam" id="PF08445">
    <property type="entry name" value="FR47"/>
    <property type="match status" value="1"/>
</dbReference>
<accession>A0A0H3CCY3</accession>
<dbReference type="Gene3D" id="3.40.630.30">
    <property type="match status" value="1"/>
</dbReference>
<dbReference type="PROSITE" id="PS51186">
    <property type="entry name" value="GNAT"/>
    <property type="match status" value="1"/>
</dbReference>
<dbReference type="HOGENOM" id="CLU_085660_0_0_5"/>
<dbReference type="PATRIC" id="fig|565050.3.peg.2677"/>
<organism evidence="4 5">
    <name type="scientific">Caulobacter vibrioides (strain NA1000 / CB15N)</name>
    <name type="common">Caulobacter crescentus</name>
    <dbReference type="NCBI Taxonomy" id="565050"/>
    <lineage>
        <taxon>Bacteria</taxon>
        <taxon>Pseudomonadati</taxon>
        <taxon>Pseudomonadota</taxon>
        <taxon>Alphaproteobacteria</taxon>
        <taxon>Caulobacterales</taxon>
        <taxon>Caulobacteraceae</taxon>
        <taxon>Caulobacter</taxon>
    </lineage>
</organism>
<dbReference type="OrthoDB" id="9797456at2"/>
<dbReference type="InterPro" id="IPR013653">
    <property type="entry name" value="GCN5-like_dom"/>
</dbReference>
<proteinExistence type="predicted"/>